<reference evidence="2 3" key="1">
    <citation type="submission" date="2021-01" db="EMBL/GenBank/DDBJ databases">
        <title>Roseomonas sp. nov, a bacterium isolated from an oil production mixture in Yumen Oilfield.</title>
        <authorList>
            <person name="Wu D."/>
        </authorList>
    </citation>
    <scope>NUCLEOTIDE SEQUENCE [LARGE SCALE GENOMIC DNA]</scope>
    <source>
        <strain evidence="2 3">ROY-5-3</strain>
    </source>
</reference>
<organism evidence="2 3">
    <name type="scientific">Falsiroseomonas oleicola</name>
    <dbReference type="NCBI Taxonomy" id="2801474"/>
    <lineage>
        <taxon>Bacteria</taxon>
        <taxon>Pseudomonadati</taxon>
        <taxon>Pseudomonadota</taxon>
        <taxon>Alphaproteobacteria</taxon>
        <taxon>Acetobacterales</taxon>
        <taxon>Roseomonadaceae</taxon>
        <taxon>Falsiroseomonas</taxon>
    </lineage>
</organism>
<evidence type="ECO:0000313" key="2">
    <source>
        <dbReference type="EMBL" id="MBU8544874.1"/>
    </source>
</evidence>
<feature type="transmembrane region" description="Helical" evidence="1">
    <location>
        <begin position="117"/>
        <end position="139"/>
    </location>
</feature>
<feature type="transmembrane region" description="Helical" evidence="1">
    <location>
        <begin position="163"/>
        <end position="179"/>
    </location>
</feature>
<comment type="caution">
    <text evidence="2">The sequence shown here is derived from an EMBL/GenBank/DDBJ whole genome shotgun (WGS) entry which is preliminary data.</text>
</comment>
<feature type="transmembrane region" description="Helical" evidence="1">
    <location>
        <begin position="211"/>
        <end position="227"/>
    </location>
</feature>
<dbReference type="Proteomes" id="UP000689967">
    <property type="component" value="Unassembled WGS sequence"/>
</dbReference>
<feature type="transmembrane region" description="Helical" evidence="1">
    <location>
        <begin position="60"/>
        <end position="80"/>
    </location>
</feature>
<feature type="transmembrane region" description="Helical" evidence="1">
    <location>
        <begin position="31"/>
        <end position="53"/>
    </location>
</feature>
<feature type="transmembrane region" description="Helical" evidence="1">
    <location>
        <begin position="317"/>
        <end position="339"/>
    </location>
</feature>
<evidence type="ECO:0000313" key="3">
    <source>
        <dbReference type="Proteomes" id="UP000689967"/>
    </source>
</evidence>
<protein>
    <recommendedName>
        <fullName evidence="4">O-antigen ligase domain-containing protein</fullName>
    </recommendedName>
</protein>
<gene>
    <name evidence="2" type="ORF">JJQ90_14225</name>
</gene>
<feature type="transmembrane region" description="Helical" evidence="1">
    <location>
        <begin position="92"/>
        <end position="110"/>
    </location>
</feature>
<evidence type="ECO:0000256" key="1">
    <source>
        <dbReference type="SAM" id="Phobius"/>
    </source>
</evidence>
<keyword evidence="3" id="KW-1185">Reference proteome</keyword>
<evidence type="ECO:0008006" key="4">
    <source>
        <dbReference type="Google" id="ProtNLM"/>
    </source>
</evidence>
<proteinExistence type="predicted"/>
<dbReference type="EMBL" id="JAERQM010000004">
    <property type="protein sequence ID" value="MBU8544874.1"/>
    <property type="molecule type" value="Genomic_DNA"/>
</dbReference>
<keyword evidence="1" id="KW-1133">Transmembrane helix</keyword>
<feature type="transmembrane region" description="Helical" evidence="1">
    <location>
        <begin position="286"/>
        <end position="305"/>
    </location>
</feature>
<name>A0ABS6H8U8_9PROT</name>
<sequence>MSKWRTSGLWWWLLLPMFFQIFHYKQEAGPIYYLAKLWPVLLFPLILYAMLALRLPDGPAYLLLAAYTIFLTPVLSLLYLPNGLVDALLSTVKAWPLTFYFSFAAALILLRPSEETLARAAVGCGVATFVVMVLMWVVVPAEAFQPTPFGANLFSWDEGRGNYIRMPMMLAEVALFWLGQRLAREWRLWQFLLLIGAIVAMITIYKARLPTGVSIIILTWVLLARLPGRWRWGLGALAMVPALGVIMIVGPQVPELLARTFDESLFIRLRSVAMAWDWMSGDPVKLLLGSGSISSFSSITMADFLGNAEFFLADIGWLGVVMEYGLVGTALIAFVHLRALATAHAVRDDDPFRCALLNYVMFELMCSAVYSVMYAPGPVVTVAAIAYWLRVRDAAGMARDQPGWPGAPAAARIETPAWAQGRVPVPRHFSRSA</sequence>
<dbReference type="RefSeq" id="WP_216876500.1">
    <property type="nucleotide sequence ID" value="NZ_JAERQM010000004.1"/>
</dbReference>
<feature type="transmembrane region" description="Helical" evidence="1">
    <location>
        <begin position="359"/>
        <end position="389"/>
    </location>
</feature>
<keyword evidence="1" id="KW-0812">Transmembrane</keyword>
<feature type="transmembrane region" description="Helical" evidence="1">
    <location>
        <begin position="234"/>
        <end position="253"/>
    </location>
</feature>
<feature type="transmembrane region" description="Helical" evidence="1">
    <location>
        <begin position="186"/>
        <end position="205"/>
    </location>
</feature>
<feature type="transmembrane region" description="Helical" evidence="1">
    <location>
        <begin position="9"/>
        <end position="25"/>
    </location>
</feature>
<accession>A0ABS6H8U8</accession>
<keyword evidence="1" id="KW-0472">Membrane</keyword>